<dbReference type="InterPro" id="IPR017452">
    <property type="entry name" value="GPCR_Rhodpsn_7TM"/>
</dbReference>
<dbReference type="SUPFAM" id="SSF81321">
    <property type="entry name" value="Family A G protein-coupled receptor-like"/>
    <property type="match status" value="1"/>
</dbReference>
<reference evidence="8" key="1">
    <citation type="submission" date="2019-10" db="EMBL/GenBank/DDBJ databases">
        <title>Conservation and host-specific expression of non-tandemly repeated heterogenous ribosome RNA gene in arbuscular mycorrhizal fungi.</title>
        <authorList>
            <person name="Maeda T."/>
            <person name="Kobayashi Y."/>
            <person name="Nakagawa T."/>
            <person name="Ezawa T."/>
            <person name="Yamaguchi K."/>
            <person name="Bino T."/>
            <person name="Nishimoto Y."/>
            <person name="Shigenobu S."/>
            <person name="Kawaguchi M."/>
        </authorList>
    </citation>
    <scope>NUCLEOTIDE SEQUENCE</scope>
    <source>
        <strain evidence="8">HR1</strain>
    </source>
</reference>
<feature type="chain" id="PRO_5034179008" description="G-protein coupled receptors family 1 profile domain-containing protein" evidence="6">
    <location>
        <begin position="27"/>
        <end position="348"/>
    </location>
</feature>
<dbReference type="Proteomes" id="UP000615446">
    <property type="component" value="Unassembled WGS sequence"/>
</dbReference>
<feature type="transmembrane region" description="Helical" evidence="5">
    <location>
        <begin position="203"/>
        <end position="224"/>
    </location>
</feature>
<comment type="subcellular location">
    <subcellularLocation>
        <location evidence="1">Membrane</location>
        <topology evidence="1">Multi-pass membrane protein</topology>
    </subcellularLocation>
</comment>
<dbReference type="PANTHER" id="PTHR23112:SF0">
    <property type="entry name" value="TRANSMEMBRANE PROTEIN 116"/>
    <property type="match status" value="1"/>
</dbReference>
<evidence type="ECO:0000256" key="2">
    <source>
        <dbReference type="ARBA" id="ARBA00022692"/>
    </source>
</evidence>
<feature type="transmembrane region" description="Helical" evidence="5">
    <location>
        <begin position="293"/>
        <end position="312"/>
    </location>
</feature>
<dbReference type="GO" id="GO:0007189">
    <property type="term" value="P:adenylate cyclase-activating G protein-coupled receptor signaling pathway"/>
    <property type="evidence" value="ECO:0007669"/>
    <property type="project" value="TreeGrafter"/>
</dbReference>
<keyword evidence="2 5" id="KW-0812">Transmembrane</keyword>
<evidence type="ECO:0000256" key="4">
    <source>
        <dbReference type="ARBA" id="ARBA00023136"/>
    </source>
</evidence>
<evidence type="ECO:0000256" key="3">
    <source>
        <dbReference type="ARBA" id="ARBA00022989"/>
    </source>
</evidence>
<keyword evidence="4 5" id="KW-0472">Membrane</keyword>
<evidence type="ECO:0000256" key="5">
    <source>
        <dbReference type="SAM" id="Phobius"/>
    </source>
</evidence>
<evidence type="ECO:0000313" key="9">
    <source>
        <dbReference type="Proteomes" id="UP000615446"/>
    </source>
</evidence>
<dbReference type="GO" id="GO:0004930">
    <property type="term" value="F:G protein-coupled receptor activity"/>
    <property type="evidence" value="ECO:0007669"/>
    <property type="project" value="TreeGrafter"/>
</dbReference>
<dbReference type="PANTHER" id="PTHR23112">
    <property type="entry name" value="G PROTEIN-COUPLED RECEPTOR 157-RELATED"/>
    <property type="match status" value="1"/>
</dbReference>
<gene>
    <name evidence="8" type="ORF">RCL2_002859400</name>
</gene>
<evidence type="ECO:0000259" key="7">
    <source>
        <dbReference type="PROSITE" id="PS50262"/>
    </source>
</evidence>
<feature type="transmembrane region" description="Helical" evidence="5">
    <location>
        <begin position="261"/>
        <end position="281"/>
    </location>
</feature>
<dbReference type="EMBL" id="BLAL01000304">
    <property type="protein sequence ID" value="GET02212.1"/>
    <property type="molecule type" value="Genomic_DNA"/>
</dbReference>
<protein>
    <recommendedName>
        <fullName evidence="7">G-protein coupled receptors family 1 profile domain-containing protein</fullName>
    </recommendedName>
</protein>
<comment type="caution">
    <text evidence="8">The sequence shown here is derived from an EMBL/GenBank/DDBJ whole genome shotgun (WGS) entry which is preliminary data.</text>
</comment>
<evidence type="ECO:0000313" key="8">
    <source>
        <dbReference type="EMBL" id="GET02212.1"/>
    </source>
</evidence>
<accession>A0A8H3MDX8</accession>
<feature type="transmembrane region" description="Helical" evidence="5">
    <location>
        <begin position="126"/>
        <end position="155"/>
    </location>
</feature>
<dbReference type="Gene3D" id="1.20.1070.10">
    <property type="entry name" value="Rhodopsin 7-helix transmembrane proteins"/>
    <property type="match status" value="1"/>
</dbReference>
<organism evidence="8 9">
    <name type="scientific">Rhizophagus clarus</name>
    <dbReference type="NCBI Taxonomy" id="94130"/>
    <lineage>
        <taxon>Eukaryota</taxon>
        <taxon>Fungi</taxon>
        <taxon>Fungi incertae sedis</taxon>
        <taxon>Mucoromycota</taxon>
        <taxon>Glomeromycotina</taxon>
        <taxon>Glomeromycetes</taxon>
        <taxon>Glomerales</taxon>
        <taxon>Glomeraceae</taxon>
        <taxon>Rhizophagus</taxon>
    </lineage>
</organism>
<keyword evidence="3 5" id="KW-1133">Transmembrane helix</keyword>
<feature type="transmembrane region" description="Helical" evidence="5">
    <location>
        <begin position="167"/>
        <end position="183"/>
    </location>
</feature>
<sequence>MNIRPSSIHIIIFISSLLFMMPLNDAQEHSSYGYGSETDFYIIVTIPLVVNTFSFLGTLYIFYRTYIRWRYERRNISLSYRFPFYISITDFIYSSCILMEFTYVTFDKAEFVNNNEAVTWPYLFCEILGFCFTFVVLLNILLVGAISVVTWLRVVKERYLELGRYDYKVWLPILFLSLIVPLSTTNSYGSRGYSCGTKIGYDLVAFVVLIIIIITLSTIIFCYAHVMKTIRNVKEINGSIINSRNNLIQLTNVERKTFKKVLTYILVFIIQYVPIMIYNVCGFLKIRNVILDALIPAVISFGGIGNIIQYLYNEGFSSRDNVFSSNYRLESAERSQQSQQSNSTMNEL</sequence>
<evidence type="ECO:0000256" key="6">
    <source>
        <dbReference type="SAM" id="SignalP"/>
    </source>
</evidence>
<keyword evidence="6" id="KW-0732">Signal</keyword>
<dbReference type="PROSITE" id="PS50262">
    <property type="entry name" value="G_PROTEIN_RECEP_F1_2"/>
    <property type="match status" value="1"/>
</dbReference>
<evidence type="ECO:0000256" key="1">
    <source>
        <dbReference type="ARBA" id="ARBA00004141"/>
    </source>
</evidence>
<feature type="domain" description="G-protein coupled receptors family 1 profile" evidence="7">
    <location>
        <begin position="57"/>
        <end position="310"/>
    </location>
</feature>
<dbReference type="OrthoDB" id="2376869at2759"/>
<proteinExistence type="predicted"/>
<dbReference type="GO" id="GO:0005886">
    <property type="term" value="C:plasma membrane"/>
    <property type="evidence" value="ECO:0007669"/>
    <property type="project" value="TreeGrafter"/>
</dbReference>
<dbReference type="AlphaFoldDB" id="A0A8H3MDX8"/>
<feature type="signal peptide" evidence="6">
    <location>
        <begin position="1"/>
        <end position="26"/>
    </location>
</feature>
<name>A0A8H3MDX8_9GLOM</name>
<feature type="transmembrane region" description="Helical" evidence="5">
    <location>
        <begin position="84"/>
        <end position="106"/>
    </location>
</feature>
<feature type="transmembrane region" description="Helical" evidence="5">
    <location>
        <begin position="42"/>
        <end position="63"/>
    </location>
</feature>